<dbReference type="EC" id="4.1.1.17" evidence="8"/>
<evidence type="ECO:0000256" key="8">
    <source>
        <dbReference type="ARBA" id="ARBA00034138"/>
    </source>
</evidence>
<dbReference type="EMBL" id="OW240912">
    <property type="protein sequence ID" value="CAH2222218.1"/>
    <property type="molecule type" value="Genomic_DNA"/>
</dbReference>
<feature type="domain" description="Orn/DAP/Arg decarboxylase 2 N-terminal" evidence="11">
    <location>
        <begin position="23"/>
        <end position="260"/>
    </location>
</feature>
<evidence type="ECO:0000256" key="3">
    <source>
        <dbReference type="ARBA" id="ARBA00022553"/>
    </source>
</evidence>
<dbReference type="InterPro" id="IPR009006">
    <property type="entry name" value="Ala_racemase/Decarboxylase_C"/>
</dbReference>
<dbReference type="Proteomes" id="UP001295444">
    <property type="component" value="Chromosome 01"/>
</dbReference>
<evidence type="ECO:0000256" key="9">
    <source>
        <dbReference type="ARBA" id="ARBA00037173"/>
    </source>
</evidence>
<evidence type="ECO:0000256" key="5">
    <source>
        <dbReference type="ARBA" id="ARBA00023115"/>
    </source>
</evidence>
<dbReference type="GO" id="GO:0004586">
    <property type="term" value="F:ornithine decarboxylase activity"/>
    <property type="evidence" value="ECO:0007669"/>
    <property type="project" value="UniProtKB-EC"/>
</dbReference>
<evidence type="ECO:0000256" key="10">
    <source>
        <dbReference type="ARBA" id="ARBA00049127"/>
    </source>
</evidence>
<dbReference type="PANTHER" id="PTHR11482:SF42">
    <property type="entry name" value="ORNITHINE DECARBOXYLASE"/>
    <property type="match status" value="1"/>
</dbReference>
<dbReference type="AlphaFoldDB" id="A0AAD1VK47"/>
<dbReference type="FunFam" id="3.20.20.10:FF:000005">
    <property type="entry name" value="Ornithine decarboxylase"/>
    <property type="match status" value="1"/>
</dbReference>
<dbReference type="Gene3D" id="2.40.37.10">
    <property type="entry name" value="Lyase, Ornithine Decarboxylase, Chain A, domain 1"/>
    <property type="match status" value="1"/>
</dbReference>
<evidence type="ECO:0000313" key="13">
    <source>
        <dbReference type="Proteomes" id="UP001295444"/>
    </source>
</evidence>
<dbReference type="Gene3D" id="3.20.20.10">
    <property type="entry name" value="Alanine racemase"/>
    <property type="match status" value="1"/>
</dbReference>
<dbReference type="PANTHER" id="PTHR11482">
    <property type="entry name" value="ARGININE/DIAMINOPIMELATE/ORNITHINE DECARBOXYLASE"/>
    <property type="match status" value="1"/>
</dbReference>
<gene>
    <name evidence="12" type="ORF">PECUL_23A009945</name>
</gene>
<keyword evidence="3" id="KW-0597">Phosphoprotein</keyword>
<dbReference type="GO" id="GO:0033387">
    <property type="term" value="P:putrescine biosynthetic process from arginine, via ornithine"/>
    <property type="evidence" value="ECO:0007669"/>
    <property type="project" value="TreeGrafter"/>
</dbReference>
<name>A0AAD1VK47_PELCU</name>
<dbReference type="SUPFAM" id="SSF51419">
    <property type="entry name" value="PLP-binding barrel"/>
    <property type="match status" value="1"/>
</dbReference>
<keyword evidence="6" id="KW-0456">Lyase</keyword>
<dbReference type="PRINTS" id="PR01182">
    <property type="entry name" value="ORNDCRBXLASE"/>
</dbReference>
<comment type="function">
    <text evidence="9">Catalyzes the first and rate-limiting step of polyamine biosynthesis that converts ornithine into putrescine, which is the precursor for the polyamines, spermidine and spermine. Polyamines are essential for cell proliferation and are implicated in cellular processes, ranging from DNA replication to apoptosis.</text>
</comment>
<comment type="cofactor">
    <cofactor evidence="1">
        <name>pyridoxal 5'-phosphate</name>
        <dbReference type="ChEBI" id="CHEBI:597326"/>
    </cofactor>
</comment>
<dbReference type="InterPro" id="IPR022644">
    <property type="entry name" value="De-COase2_N"/>
</dbReference>
<dbReference type="InterPro" id="IPR029066">
    <property type="entry name" value="PLP-binding_barrel"/>
</dbReference>
<proteinExistence type="inferred from homology"/>
<evidence type="ECO:0000256" key="1">
    <source>
        <dbReference type="ARBA" id="ARBA00001933"/>
    </source>
</evidence>
<comment type="catalytic activity">
    <reaction evidence="10">
        <text>L-ornithine + H(+) = putrescine + CO2</text>
        <dbReference type="Rhea" id="RHEA:22964"/>
        <dbReference type="ChEBI" id="CHEBI:15378"/>
        <dbReference type="ChEBI" id="CHEBI:16526"/>
        <dbReference type="ChEBI" id="CHEBI:46911"/>
        <dbReference type="ChEBI" id="CHEBI:326268"/>
        <dbReference type="EC" id="4.1.1.17"/>
    </reaction>
</comment>
<dbReference type="InterPro" id="IPR002433">
    <property type="entry name" value="Orn_de-COase"/>
</dbReference>
<protein>
    <recommendedName>
        <fullName evidence="8">ornithine decarboxylase</fullName>
        <ecNumber evidence="8">4.1.1.17</ecNumber>
    </recommendedName>
</protein>
<evidence type="ECO:0000256" key="6">
    <source>
        <dbReference type="ARBA" id="ARBA00023239"/>
    </source>
</evidence>
<keyword evidence="13" id="KW-1185">Reference proteome</keyword>
<keyword evidence="5" id="KW-0620">Polyamine biosynthesis</keyword>
<organism evidence="12 13">
    <name type="scientific">Pelobates cultripes</name>
    <name type="common">Western spadefoot toad</name>
    <dbReference type="NCBI Taxonomy" id="61616"/>
    <lineage>
        <taxon>Eukaryota</taxon>
        <taxon>Metazoa</taxon>
        <taxon>Chordata</taxon>
        <taxon>Craniata</taxon>
        <taxon>Vertebrata</taxon>
        <taxon>Euteleostomi</taxon>
        <taxon>Amphibia</taxon>
        <taxon>Batrachia</taxon>
        <taxon>Anura</taxon>
        <taxon>Pelobatoidea</taxon>
        <taxon>Pelobatidae</taxon>
        <taxon>Pelobates</taxon>
    </lineage>
</organism>
<comment type="similarity">
    <text evidence="2">Belongs to the Orn/Lys/Arg decarboxylase class-II family.</text>
</comment>
<dbReference type="SUPFAM" id="SSF50621">
    <property type="entry name" value="Alanine racemase C-terminal domain-like"/>
    <property type="match status" value="1"/>
</dbReference>
<dbReference type="CDD" id="cd00622">
    <property type="entry name" value="PLPDE_III_ODC"/>
    <property type="match status" value="1"/>
</dbReference>
<comment type="pathway">
    <text evidence="7">Amine and polyamine biosynthesis; putrescine biosynthesis via L-ornithine pathway; putrescine from L-ornithine: step 1/1.</text>
</comment>
<evidence type="ECO:0000256" key="2">
    <source>
        <dbReference type="ARBA" id="ARBA00008872"/>
    </source>
</evidence>
<evidence type="ECO:0000256" key="4">
    <source>
        <dbReference type="ARBA" id="ARBA00022898"/>
    </source>
</evidence>
<sequence>MSDTVFQHFLLQGKQDPFLVADLGQVVYRHRLLMQELPRVKPFYAVKCNNSKEVLWTLAALGTRFDCASKSEIDLVLSIGVQADDIIYANPCKQVSYIQHAARHGVRKMTFDCESELVKIAEYYPKAEMILRINVDDSGAMCRFSRKFGASLISCEHLLETAKNLNLDIIGVSSGVGSGVGVPYSICTCRAIKDGRSVFDIGNKLGHKMRLLDIGGGLPGNPSCQPSFEEFAVVINKALDQYFPMEKGLEIIAEPGRYYVTSAGTLALNIVTKKVVNEKGEDGKIKKNISYYMNDGIFVSFLESILHKIPIDPTSFLHLEEKLYGV</sequence>
<dbReference type="Pfam" id="PF02784">
    <property type="entry name" value="Orn_Arg_deC_N"/>
    <property type="match status" value="1"/>
</dbReference>
<evidence type="ECO:0000313" key="12">
    <source>
        <dbReference type="EMBL" id="CAH2222218.1"/>
    </source>
</evidence>
<evidence type="ECO:0000256" key="7">
    <source>
        <dbReference type="ARBA" id="ARBA00034115"/>
    </source>
</evidence>
<dbReference type="InterPro" id="IPR022653">
    <property type="entry name" value="De-COase2_pyr-phos_BS"/>
</dbReference>
<keyword evidence="4" id="KW-0663">Pyridoxal phosphate</keyword>
<dbReference type="GO" id="GO:0005737">
    <property type="term" value="C:cytoplasm"/>
    <property type="evidence" value="ECO:0007669"/>
    <property type="project" value="TreeGrafter"/>
</dbReference>
<dbReference type="InterPro" id="IPR000183">
    <property type="entry name" value="Orn/DAP/Arg_de-COase"/>
</dbReference>
<reference evidence="12" key="1">
    <citation type="submission" date="2022-03" db="EMBL/GenBank/DDBJ databases">
        <authorList>
            <person name="Alioto T."/>
            <person name="Alioto T."/>
            <person name="Gomez Garrido J."/>
        </authorList>
    </citation>
    <scope>NUCLEOTIDE SEQUENCE</scope>
</reference>
<dbReference type="PRINTS" id="PR01179">
    <property type="entry name" value="ODADCRBXLASE"/>
</dbReference>
<evidence type="ECO:0000259" key="11">
    <source>
        <dbReference type="Pfam" id="PF02784"/>
    </source>
</evidence>
<dbReference type="PROSITE" id="PS00878">
    <property type="entry name" value="ODR_DC_2_1"/>
    <property type="match status" value="1"/>
</dbReference>
<accession>A0AAD1VK47</accession>